<gene>
    <name evidence="1" type="ORF">IFJ75_05310</name>
</gene>
<accession>A0A975C3P9</accession>
<protein>
    <submittedName>
        <fullName evidence="1">Energy transducer TonB</fullName>
    </submittedName>
</protein>
<evidence type="ECO:0000313" key="2">
    <source>
        <dbReference type="Proteomes" id="UP000663918"/>
    </source>
</evidence>
<dbReference type="RefSeq" id="WP_207931594.1">
    <property type="nucleotide sequence ID" value="NZ_CP062222.1"/>
</dbReference>
<proteinExistence type="predicted"/>
<dbReference type="AlphaFoldDB" id="A0A975C3P9"/>
<dbReference type="EMBL" id="CP062222">
    <property type="protein sequence ID" value="QTC92312.1"/>
    <property type="molecule type" value="Genomic_DNA"/>
</dbReference>
<dbReference type="Proteomes" id="UP000663918">
    <property type="component" value="Chromosome"/>
</dbReference>
<keyword evidence="2" id="KW-1185">Reference proteome</keyword>
<reference evidence="1" key="1">
    <citation type="submission" date="2020-09" db="EMBL/GenBank/DDBJ databases">
        <title>Brevundimonas sp. LVF2 isolated from a puddle in Goettingen, Germany.</title>
        <authorList>
            <person name="Friedrich I."/>
            <person name="Klassen A."/>
            <person name="Hannes N."/>
            <person name="Schneider D."/>
            <person name="Hertel R."/>
            <person name="Daniel R."/>
        </authorList>
    </citation>
    <scope>NUCLEOTIDE SEQUENCE</scope>
    <source>
        <strain evidence="1">LVF2</strain>
    </source>
</reference>
<name>A0A975C3P9_9CAUL</name>
<evidence type="ECO:0000313" key="1">
    <source>
        <dbReference type="EMBL" id="QTC92312.1"/>
    </source>
</evidence>
<dbReference type="KEGG" id="bgoe:IFJ75_05310"/>
<organism evidence="1 2">
    <name type="scientific">Brevundimonas goettingensis</name>
    <dbReference type="NCBI Taxonomy" id="2774190"/>
    <lineage>
        <taxon>Bacteria</taxon>
        <taxon>Pseudomonadati</taxon>
        <taxon>Pseudomonadota</taxon>
        <taxon>Alphaproteobacteria</taxon>
        <taxon>Caulobacterales</taxon>
        <taxon>Caulobacteraceae</taxon>
        <taxon>Brevundimonas</taxon>
    </lineage>
</organism>
<sequence length="105" mass="10967">MLALIFAAALLSDTAPRVEVALEPVQPAVQMREARATPAVPVLTAVAVTLECTARANGDVENCHVLGETHPGLGFGDAAVALMRGEHVAPGPRDIQFAKTIQFVP</sequence>